<dbReference type="GO" id="GO:0005637">
    <property type="term" value="C:nuclear inner membrane"/>
    <property type="evidence" value="ECO:0007669"/>
    <property type="project" value="UniProtKB-SubCell"/>
</dbReference>
<evidence type="ECO:0000313" key="9">
    <source>
        <dbReference type="Proteomes" id="UP001558652"/>
    </source>
</evidence>
<name>A0ABD0Y1M0_9HEMI</name>
<evidence type="ECO:0000256" key="3">
    <source>
        <dbReference type="ARBA" id="ARBA00022692"/>
    </source>
</evidence>
<feature type="domain" description="Man1/Src1-like C-terminal" evidence="7">
    <location>
        <begin position="6"/>
        <end position="109"/>
    </location>
</feature>
<gene>
    <name evidence="8" type="ORF">AAG570_004710</name>
</gene>
<keyword evidence="6" id="KW-0539">Nucleus</keyword>
<evidence type="ECO:0000256" key="6">
    <source>
        <dbReference type="ARBA" id="ARBA00023242"/>
    </source>
</evidence>
<accession>A0ABD0Y1M0</accession>
<dbReference type="InterPro" id="IPR052277">
    <property type="entry name" value="INM_ESCRT-Associated"/>
</dbReference>
<keyword evidence="2" id="KW-0597">Phosphoprotein</keyword>
<evidence type="ECO:0000256" key="5">
    <source>
        <dbReference type="ARBA" id="ARBA00023136"/>
    </source>
</evidence>
<dbReference type="AlphaFoldDB" id="A0ABD0Y1M0"/>
<protein>
    <recommendedName>
        <fullName evidence="7">Man1/Src1-like C-terminal domain-containing protein</fullName>
    </recommendedName>
</protein>
<dbReference type="PANTHER" id="PTHR13428:SF12">
    <property type="entry name" value="INNER NUCLEAR MEMBRANE PROTEIN MAN1"/>
    <property type="match status" value="1"/>
</dbReference>
<evidence type="ECO:0000313" key="8">
    <source>
        <dbReference type="EMBL" id="KAL1117384.1"/>
    </source>
</evidence>
<dbReference type="Proteomes" id="UP001558652">
    <property type="component" value="Unassembled WGS sequence"/>
</dbReference>
<dbReference type="EMBL" id="JBFDAA010000016">
    <property type="protein sequence ID" value="KAL1117384.1"/>
    <property type="molecule type" value="Genomic_DNA"/>
</dbReference>
<evidence type="ECO:0000256" key="2">
    <source>
        <dbReference type="ARBA" id="ARBA00022553"/>
    </source>
</evidence>
<dbReference type="InterPro" id="IPR041885">
    <property type="entry name" value="MAN1_winged_helix_dom"/>
</dbReference>
<evidence type="ECO:0000256" key="1">
    <source>
        <dbReference type="ARBA" id="ARBA00004540"/>
    </source>
</evidence>
<sequence length="116" mass="13210">IFLCFAVTAALAFGYKGVSWWVSKNARYKEDVYRLVTNIVEIVSTKAQESPGGGYVPISHVRDQLIPPQDRQRLAKLWNDAVTMLESDSRLRSEVQLVEGEEFLVWRWLASPLAVK</sequence>
<keyword evidence="5" id="KW-0472">Membrane</keyword>
<feature type="non-terminal residue" evidence="8">
    <location>
        <position position="1"/>
    </location>
</feature>
<dbReference type="Pfam" id="PF09402">
    <property type="entry name" value="MSC"/>
    <property type="match status" value="1"/>
</dbReference>
<keyword evidence="9" id="KW-1185">Reference proteome</keyword>
<proteinExistence type="predicted"/>
<evidence type="ECO:0000259" key="7">
    <source>
        <dbReference type="Pfam" id="PF09402"/>
    </source>
</evidence>
<keyword evidence="3" id="KW-0812">Transmembrane</keyword>
<dbReference type="Gene3D" id="1.10.10.1180">
    <property type="entry name" value="MAN1, winged-helix domain"/>
    <property type="match status" value="1"/>
</dbReference>
<dbReference type="PANTHER" id="PTHR13428">
    <property type="entry name" value="INNER NUCLEAR MEMBRANE PROTEIN MAN1 LEM DOMAIN CONTAINING PROTEIN"/>
    <property type="match status" value="1"/>
</dbReference>
<comment type="caution">
    <text evidence="8">The sequence shown here is derived from an EMBL/GenBank/DDBJ whole genome shotgun (WGS) entry which is preliminary data.</text>
</comment>
<dbReference type="InterPro" id="IPR018996">
    <property type="entry name" value="Man1/Src1-like_C"/>
</dbReference>
<evidence type="ECO:0000256" key="4">
    <source>
        <dbReference type="ARBA" id="ARBA00022989"/>
    </source>
</evidence>
<keyword evidence="4" id="KW-1133">Transmembrane helix</keyword>
<comment type="subcellular location">
    <subcellularLocation>
        <location evidence="1">Nucleus inner membrane</location>
    </subcellularLocation>
</comment>
<reference evidence="8 9" key="1">
    <citation type="submission" date="2024-07" db="EMBL/GenBank/DDBJ databases">
        <title>Chromosome-level genome assembly of the water stick insect Ranatra chinensis (Heteroptera: Nepidae).</title>
        <authorList>
            <person name="Liu X."/>
        </authorList>
    </citation>
    <scope>NUCLEOTIDE SEQUENCE [LARGE SCALE GENOMIC DNA]</scope>
    <source>
        <strain evidence="8">Cailab_2021Rc</strain>
        <tissue evidence="8">Muscle</tissue>
    </source>
</reference>
<organism evidence="8 9">
    <name type="scientific">Ranatra chinensis</name>
    <dbReference type="NCBI Taxonomy" id="642074"/>
    <lineage>
        <taxon>Eukaryota</taxon>
        <taxon>Metazoa</taxon>
        <taxon>Ecdysozoa</taxon>
        <taxon>Arthropoda</taxon>
        <taxon>Hexapoda</taxon>
        <taxon>Insecta</taxon>
        <taxon>Pterygota</taxon>
        <taxon>Neoptera</taxon>
        <taxon>Paraneoptera</taxon>
        <taxon>Hemiptera</taxon>
        <taxon>Heteroptera</taxon>
        <taxon>Panheteroptera</taxon>
        <taxon>Nepomorpha</taxon>
        <taxon>Nepidae</taxon>
        <taxon>Ranatrinae</taxon>
        <taxon>Ranatra</taxon>
    </lineage>
</organism>